<dbReference type="AlphaFoldDB" id="A0A645GQT9"/>
<proteinExistence type="predicted"/>
<reference evidence="1" key="1">
    <citation type="submission" date="2019-08" db="EMBL/GenBank/DDBJ databases">
        <authorList>
            <person name="Kucharzyk K."/>
            <person name="Murdoch R.W."/>
            <person name="Higgins S."/>
            <person name="Loffler F."/>
        </authorList>
    </citation>
    <scope>NUCLEOTIDE SEQUENCE</scope>
</reference>
<name>A0A645GQT9_9ZZZZ</name>
<organism evidence="1">
    <name type="scientific">bioreactor metagenome</name>
    <dbReference type="NCBI Taxonomy" id="1076179"/>
    <lineage>
        <taxon>unclassified sequences</taxon>
        <taxon>metagenomes</taxon>
        <taxon>ecological metagenomes</taxon>
    </lineage>
</organism>
<sequence>MIVAVHKVNLESLHAHRGIVAAHLLHIAVEGVVTGPEDDAHAAITSVGDQPGDIDLRDYLLQVSL</sequence>
<dbReference type="EMBL" id="VSSQ01079883">
    <property type="protein sequence ID" value="MPN29271.1"/>
    <property type="molecule type" value="Genomic_DNA"/>
</dbReference>
<evidence type="ECO:0000313" key="1">
    <source>
        <dbReference type="EMBL" id="MPN29271.1"/>
    </source>
</evidence>
<accession>A0A645GQT9</accession>
<comment type="caution">
    <text evidence="1">The sequence shown here is derived from an EMBL/GenBank/DDBJ whole genome shotgun (WGS) entry which is preliminary data.</text>
</comment>
<gene>
    <name evidence="1" type="ORF">SDC9_176723</name>
</gene>
<protein>
    <submittedName>
        <fullName evidence="1">Uncharacterized protein</fullName>
    </submittedName>
</protein>